<dbReference type="OrthoDB" id="9987868at2"/>
<evidence type="ECO:0000313" key="3">
    <source>
        <dbReference type="Proteomes" id="UP000295334"/>
    </source>
</evidence>
<dbReference type="AlphaFoldDB" id="A0A4R1B5R7"/>
<comment type="caution">
    <text evidence="2">The sequence shown here is derived from an EMBL/GenBank/DDBJ whole genome shotgun (WGS) entry which is preliminary data.</text>
</comment>
<reference evidence="2 3" key="1">
    <citation type="submission" date="2019-03" db="EMBL/GenBank/DDBJ databases">
        <authorList>
            <person name="Kim M.K.M."/>
        </authorList>
    </citation>
    <scope>NUCLEOTIDE SEQUENCE [LARGE SCALE GENOMIC DNA]</scope>
    <source>
        <strain evidence="2 3">17J68-12</strain>
    </source>
</reference>
<organism evidence="2 3">
    <name type="scientific">Flaviaesturariibacter flavus</name>
    <dbReference type="NCBI Taxonomy" id="2502780"/>
    <lineage>
        <taxon>Bacteria</taxon>
        <taxon>Pseudomonadati</taxon>
        <taxon>Bacteroidota</taxon>
        <taxon>Chitinophagia</taxon>
        <taxon>Chitinophagales</taxon>
        <taxon>Chitinophagaceae</taxon>
        <taxon>Flaviaestuariibacter</taxon>
    </lineage>
</organism>
<dbReference type="Proteomes" id="UP000295334">
    <property type="component" value="Unassembled WGS sequence"/>
</dbReference>
<dbReference type="EMBL" id="SJZI01000046">
    <property type="protein sequence ID" value="TCJ13341.1"/>
    <property type="molecule type" value="Genomic_DNA"/>
</dbReference>
<proteinExistence type="predicted"/>
<keyword evidence="1" id="KW-0812">Transmembrane</keyword>
<sequence>MKLRYLIPFLTCILLLIASEYFLLSEVWSGRRLPVILGSSAILLGSIVYFWRSYRRFRQAEPVQA</sequence>
<dbReference type="RefSeq" id="WP_131449997.1">
    <property type="nucleotide sequence ID" value="NZ_SJZI01000046.1"/>
</dbReference>
<keyword evidence="1" id="KW-0472">Membrane</keyword>
<keyword evidence="3" id="KW-1185">Reference proteome</keyword>
<name>A0A4R1B5R7_9BACT</name>
<keyword evidence="1" id="KW-1133">Transmembrane helix</keyword>
<evidence type="ECO:0000313" key="2">
    <source>
        <dbReference type="EMBL" id="TCJ13341.1"/>
    </source>
</evidence>
<evidence type="ECO:0000256" key="1">
    <source>
        <dbReference type="SAM" id="Phobius"/>
    </source>
</evidence>
<accession>A0A4R1B5R7</accession>
<gene>
    <name evidence="2" type="ORF">EPD60_13195</name>
</gene>
<feature type="transmembrane region" description="Helical" evidence="1">
    <location>
        <begin position="35"/>
        <end position="51"/>
    </location>
</feature>
<protein>
    <submittedName>
        <fullName evidence="2">Uncharacterized protein</fullName>
    </submittedName>
</protein>